<dbReference type="Pfam" id="PF01636">
    <property type="entry name" value="APH"/>
    <property type="match status" value="1"/>
</dbReference>
<evidence type="ECO:0000313" key="3">
    <source>
        <dbReference type="EMBL" id="MBT2189249.1"/>
    </source>
</evidence>
<dbReference type="GO" id="GO:0019202">
    <property type="term" value="F:amino acid kinase activity"/>
    <property type="evidence" value="ECO:0007669"/>
    <property type="project" value="TreeGrafter"/>
</dbReference>
<reference evidence="3" key="1">
    <citation type="submission" date="2021-05" db="EMBL/GenBank/DDBJ databases">
        <title>Genome of Sphingobium sp. strain.</title>
        <authorList>
            <person name="Fan R."/>
        </authorList>
    </citation>
    <scope>NUCLEOTIDE SEQUENCE</scope>
    <source>
        <strain evidence="3">H33</strain>
    </source>
</reference>
<dbReference type="InterPro" id="IPR011009">
    <property type="entry name" value="Kinase-like_dom_sf"/>
</dbReference>
<gene>
    <name evidence="3" type="ORF">KK488_20050</name>
</gene>
<comment type="caution">
    <text evidence="3">The sequence shown here is derived from an EMBL/GenBank/DDBJ whole genome shotgun (WGS) entry which is preliminary data.</text>
</comment>
<name>A0A9X1DG23_9SPHN</name>
<dbReference type="Gene3D" id="3.30.200.20">
    <property type="entry name" value="Phosphorylase Kinase, domain 1"/>
    <property type="match status" value="1"/>
</dbReference>
<dbReference type="AlphaFoldDB" id="A0A9X1DG23"/>
<organism evidence="3 4">
    <name type="scientific">Sphingobium nicotianae</name>
    <dbReference type="NCBI Taxonomy" id="2782607"/>
    <lineage>
        <taxon>Bacteria</taxon>
        <taxon>Pseudomonadati</taxon>
        <taxon>Pseudomonadota</taxon>
        <taxon>Alphaproteobacteria</taxon>
        <taxon>Sphingomonadales</taxon>
        <taxon>Sphingomonadaceae</taxon>
        <taxon>Sphingobium</taxon>
    </lineage>
</organism>
<dbReference type="PANTHER" id="PTHR21064:SF6">
    <property type="entry name" value="AMINOGLYCOSIDE PHOSPHOTRANSFERASE DOMAIN-CONTAINING PROTEIN"/>
    <property type="match status" value="1"/>
</dbReference>
<dbReference type="PANTHER" id="PTHR21064">
    <property type="entry name" value="AMINOGLYCOSIDE PHOSPHOTRANSFERASE DOMAIN-CONTAINING PROTEIN-RELATED"/>
    <property type="match status" value="1"/>
</dbReference>
<evidence type="ECO:0000256" key="1">
    <source>
        <dbReference type="ARBA" id="ARBA00038240"/>
    </source>
</evidence>
<evidence type="ECO:0000313" key="4">
    <source>
        <dbReference type="Proteomes" id="UP001138757"/>
    </source>
</evidence>
<dbReference type="InterPro" id="IPR002575">
    <property type="entry name" value="Aminoglycoside_PTrfase"/>
</dbReference>
<protein>
    <submittedName>
        <fullName evidence="3">Phosphotransferase</fullName>
    </submittedName>
</protein>
<accession>A0A9X1DG23</accession>
<evidence type="ECO:0000259" key="2">
    <source>
        <dbReference type="Pfam" id="PF01636"/>
    </source>
</evidence>
<keyword evidence="4" id="KW-1185">Reference proteome</keyword>
<sequence length="338" mass="38557">MTTDAEFDALTTEEQERRLTAFAEFVLDQWDDGWRTIRLIKYRENAVFAVANATGEQAVLRIHRPGYHSDVELRSELAWIEALSEDGIALPRPLRSRTGLVLVTAQVKEVPHARQVDMFEWVEGRPLAHLTETAALIEAYRQLGALAGSMHRHSARWHRPEDFRRHAWDIEGLIGVKPLWGDFRELSVLSTDDRLLLEQAASRAALELEVLPAEEYTLIHADLVPDNVLLGVDGVKVIDFDDSGFGWRMFELATALFPYLDAPHYPAIEKALFDGYRSSFALSQQERARLPLFLFLRSLTYLSWVHTRSGTQTAREMTATFVRRARTLARVYLERAAA</sequence>
<dbReference type="SUPFAM" id="SSF56112">
    <property type="entry name" value="Protein kinase-like (PK-like)"/>
    <property type="match status" value="1"/>
</dbReference>
<dbReference type="RefSeq" id="WP_214625504.1">
    <property type="nucleotide sequence ID" value="NZ_JAHGAW010000016.1"/>
</dbReference>
<dbReference type="InterPro" id="IPR050249">
    <property type="entry name" value="Pseudomonas-type_ThrB"/>
</dbReference>
<proteinExistence type="inferred from homology"/>
<dbReference type="Gene3D" id="3.90.1200.10">
    <property type="match status" value="1"/>
</dbReference>
<comment type="similarity">
    <text evidence="1">Belongs to the pseudomonas-type ThrB family.</text>
</comment>
<dbReference type="EMBL" id="JAHGAW010000016">
    <property type="protein sequence ID" value="MBT2189249.1"/>
    <property type="molecule type" value="Genomic_DNA"/>
</dbReference>
<dbReference type="Proteomes" id="UP001138757">
    <property type="component" value="Unassembled WGS sequence"/>
</dbReference>
<feature type="domain" description="Aminoglycoside phosphotransferase" evidence="2">
    <location>
        <begin position="43"/>
        <end position="277"/>
    </location>
</feature>